<protein>
    <submittedName>
        <fullName evidence="1">Uncharacterized protein</fullName>
    </submittedName>
</protein>
<comment type="caution">
    <text evidence="1">The sequence shown here is derived from an EMBL/GenBank/DDBJ whole genome shotgun (WGS) entry which is preliminary data.</text>
</comment>
<dbReference type="Proteomes" id="UP001604336">
    <property type="component" value="Unassembled WGS sequence"/>
</dbReference>
<proteinExistence type="predicted"/>
<name>A0ABD1QXY7_9LAMI</name>
<evidence type="ECO:0000313" key="1">
    <source>
        <dbReference type="EMBL" id="KAL2479799.1"/>
    </source>
</evidence>
<dbReference type="AlphaFoldDB" id="A0ABD1QXY7"/>
<organism evidence="1 2">
    <name type="scientific">Abeliophyllum distichum</name>
    <dbReference type="NCBI Taxonomy" id="126358"/>
    <lineage>
        <taxon>Eukaryota</taxon>
        <taxon>Viridiplantae</taxon>
        <taxon>Streptophyta</taxon>
        <taxon>Embryophyta</taxon>
        <taxon>Tracheophyta</taxon>
        <taxon>Spermatophyta</taxon>
        <taxon>Magnoliopsida</taxon>
        <taxon>eudicotyledons</taxon>
        <taxon>Gunneridae</taxon>
        <taxon>Pentapetalae</taxon>
        <taxon>asterids</taxon>
        <taxon>lamiids</taxon>
        <taxon>Lamiales</taxon>
        <taxon>Oleaceae</taxon>
        <taxon>Forsythieae</taxon>
        <taxon>Abeliophyllum</taxon>
    </lineage>
</organism>
<reference evidence="2" key="1">
    <citation type="submission" date="2024-07" db="EMBL/GenBank/DDBJ databases">
        <title>Two chromosome-level genome assemblies of Korean endemic species Abeliophyllum distichum and Forsythia ovata (Oleaceae).</title>
        <authorList>
            <person name="Jang H."/>
        </authorList>
    </citation>
    <scope>NUCLEOTIDE SEQUENCE [LARGE SCALE GENOMIC DNA]</scope>
</reference>
<evidence type="ECO:0000313" key="2">
    <source>
        <dbReference type="Proteomes" id="UP001604336"/>
    </source>
</evidence>
<dbReference type="EMBL" id="JBFOLK010000010">
    <property type="protein sequence ID" value="KAL2479799.1"/>
    <property type="molecule type" value="Genomic_DNA"/>
</dbReference>
<sequence length="165" mass="18556">MSIDCPSGTSIEVGAFKAGIRYLVNFSVVRKINFSFIVLNHVNNAHSIRKITGLPYETLLTKIFQHLEVPISDEFSISQKPTDTINLSTLKKMKIVKEQGQWVAKTKEFDTESGISTLPFEGNEVMEDIGQDEEYAHLPSPPHDIPRLSMPGFTFSEDHYNLLNG</sequence>
<keyword evidence="2" id="KW-1185">Reference proteome</keyword>
<accession>A0ABD1QXY7</accession>
<gene>
    <name evidence="1" type="ORF">Adt_32765</name>
</gene>